<evidence type="ECO:0000313" key="2">
    <source>
        <dbReference type="Proteomes" id="UP000005239"/>
    </source>
</evidence>
<protein>
    <submittedName>
        <fullName evidence="1">Uncharacterized protein</fullName>
    </submittedName>
</protein>
<dbReference type="AlphaFoldDB" id="A0A2A6BAG0"/>
<keyword evidence="2" id="KW-1185">Reference proteome</keyword>
<sequence>MNNRVRSEDVRSEECAKEAVQRRHLDLLEQTQELEEQLEKGKRTRADEVQFVNDKNIDDDVHKDKVEMGRSRKMEKEAEEEKYVEEHCFAVPALLPSRIVKLKVRPVVRECMAAALRP</sequence>
<proteinExistence type="predicted"/>
<accession>A0A8R1UB54</accession>
<evidence type="ECO:0000313" key="1">
    <source>
        <dbReference type="EnsemblMetazoa" id="PPA14611.1"/>
    </source>
</evidence>
<reference evidence="2" key="1">
    <citation type="journal article" date="2008" name="Nat. Genet.">
        <title>The Pristionchus pacificus genome provides a unique perspective on nematode lifestyle and parasitism.</title>
        <authorList>
            <person name="Dieterich C."/>
            <person name="Clifton S.W."/>
            <person name="Schuster L.N."/>
            <person name="Chinwalla A."/>
            <person name="Delehaunty K."/>
            <person name="Dinkelacker I."/>
            <person name="Fulton L."/>
            <person name="Fulton R."/>
            <person name="Godfrey J."/>
            <person name="Minx P."/>
            <person name="Mitreva M."/>
            <person name="Roeseler W."/>
            <person name="Tian H."/>
            <person name="Witte H."/>
            <person name="Yang S.P."/>
            <person name="Wilson R.K."/>
            <person name="Sommer R.J."/>
        </authorList>
    </citation>
    <scope>NUCLEOTIDE SEQUENCE [LARGE SCALE GENOMIC DNA]</scope>
    <source>
        <strain evidence="2">PS312</strain>
    </source>
</reference>
<accession>A0A2A6BAG0</accession>
<organism evidence="1 2">
    <name type="scientific">Pristionchus pacificus</name>
    <name type="common">Parasitic nematode worm</name>
    <dbReference type="NCBI Taxonomy" id="54126"/>
    <lineage>
        <taxon>Eukaryota</taxon>
        <taxon>Metazoa</taxon>
        <taxon>Ecdysozoa</taxon>
        <taxon>Nematoda</taxon>
        <taxon>Chromadorea</taxon>
        <taxon>Rhabditida</taxon>
        <taxon>Rhabditina</taxon>
        <taxon>Diplogasteromorpha</taxon>
        <taxon>Diplogasteroidea</taxon>
        <taxon>Neodiplogasteridae</taxon>
        <taxon>Pristionchus</taxon>
    </lineage>
</organism>
<dbReference type="Proteomes" id="UP000005239">
    <property type="component" value="Unassembled WGS sequence"/>
</dbReference>
<name>A0A2A6BAG0_PRIPA</name>
<reference evidence="1" key="2">
    <citation type="submission" date="2022-06" db="UniProtKB">
        <authorList>
            <consortium name="EnsemblMetazoa"/>
        </authorList>
    </citation>
    <scope>IDENTIFICATION</scope>
    <source>
        <strain evidence="1">PS312</strain>
    </source>
</reference>
<dbReference type="EnsemblMetazoa" id="PPA14611.1">
    <property type="protein sequence ID" value="PPA14611.1"/>
    <property type="gene ID" value="WBGene00104165"/>
</dbReference>
<gene>
    <name evidence="1" type="primary">WBGene00104165</name>
</gene>